<feature type="non-terminal residue" evidence="3">
    <location>
        <position position="267"/>
    </location>
</feature>
<name>A0A0Q1B6S5_9ARCH</name>
<keyword evidence="1" id="KW-1133">Transmembrane helix</keyword>
<keyword evidence="1" id="KW-0472">Membrane</keyword>
<protein>
    <recommendedName>
        <fullName evidence="2">Glycosyltransferase 2-like domain-containing protein</fullName>
    </recommendedName>
</protein>
<dbReference type="RefSeq" id="WP_055032366.1">
    <property type="nucleotide sequence ID" value="NZ_LKBG01000079.1"/>
</dbReference>
<dbReference type="InterPro" id="IPR001173">
    <property type="entry name" value="Glyco_trans_2-like"/>
</dbReference>
<reference evidence="3 4" key="1">
    <citation type="submission" date="2015-09" db="EMBL/GenBank/DDBJ databases">
        <title>Heavy metals and arsenic resistance mechanisms in polyextremophilic archaea of the family Ferroplasmaceae.</title>
        <authorList>
            <person name="Bulaev A.G."/>
            <person name="Kanygina A.V."/>
        </authorList>
    </citation>
    <scope>NUCLEOTIDE SEQUENCE [LARGE SCALE GENOMIC DNA]</scope>
    <source>
        <strain evidence="3 4">VT</strain>
    </source>
</reference>
<evidence type="ECO:0000259" key="2">
    <source>
        <dbReference type="Pfam" id="PF00535"/>
    </source>
</evidence>
<keyword evidence="4" id="KW-1185">Reference proteome</keyword>
<dbReference type="CDD" id="cd00761">
    <property type="entry name" value="Glyco_tranf_GTA_type"/>
    <property type="match status" value="1"/>
</dbReference>
<evidence type="ECO:0000313" key="4">
    <source>
        <dbReference type="Proteomes" id="UP000050320"/>
    </source>
</evidence>
<accession>A0A0Q1B6S5</accession>
<dbReference type="Pfam" id="PF00535">
    <property type="entry name" value="Glycos_transf_2"/>
    <property type="match status" value="1"/>
</dbReference>
<dbReference type="Proteomes" id="UP000050320">
    <property type="component" value="Unassembled WGS sequence"/>
</dbReference>
<proteinExistence type="predicted"/>
<dbReference type="SUPFAM" id="SSF53448">
    <property type="entry name" value="Nucleotide-diphospho-sugar transferases"/>
    <property type="match status" value="1"/>
</dbReference>
<evidence type="ECO:0000313" key="3">
    <source>
        <dbReference type="EMBL" id="KQB35816.1"/>
    </source>
</evidence>
<keyword evidence="1" id="KW-0812">Transmembrane</keyword>
<evidence type="ECO:0000256" key="1">
    <source>
        <dbReference type="SAM" id="Phobius"/>
    </source>
</evidence>
<gene>
    <name evidence="3" type="ORF">AOG54_08475</name>
</gene>
<feature type="domain" description="Glycosyltransferase 2-like" evidence="2">
    <location>
        <begin position="3"/>
        <end position="154"/>
    </location>
</feature>
<sequence length="267" mass="31886">MISVILTAYNRREYLKYALDSLKIQSVKNFEIVLITNFNFNLEGYKDLNIRQIIINGSIGEFIYHGVMESHGDILVFMDDDDTFTQNKMEYINDIFKNESIGYFHNYAFFMNSKRRFFLPPDFNSSCISIRKNILIPYMKYLNELITGPDSFLYLCALSSKYKSLNKRVYLTYYNDHKDSASDIKNDKTWLLKDLNALQYMKSFFNSDKSLKYLNKLILGIRIKLYLFYGEKFDRGARSSFFQFIEIWLYFFYTYGILDKKLKLMLK</sequence>
<dbReference type="EMBL" id="LKBG01000079">
    <property type="protein sequence ID" value="KQB35816.1"/>
    <property type="molecule type" value="Genomic_DNA"/>
</dbReference>
<dbReference type="InterPro" id="IPR029044">
    <property type="entry name" value="Nucleotide-diphossugar_trans"/>
</dbReference>
<dbReference type="OrthoDB" id="56830at2157"/>
<organism evidence="3 4">
    <name type="scientific">Acidiplasma aeolicum</name>
    <dbReference type="NCBI Taxonomy" id="507754"/>
    <lineage>
        <taxon>Archaea</taxon>
        <taxon>Methanobacteriati</taxon>
        <taxon>Thermoplasmatota</taxon>
        <taxon>Thermoplasmata</taxon>
        <taxon>Thermoplasmatales</taxon>
        <taxon>Ferroplasmaceae</taxon>
        <taxon>Acidiplasma</taxon>
    </lineage>
</organism>
<feature type="transmembrane region" description="Helical" evidence="1">
    <location>
        <begin position="241"/>
        <end position="258"/>
    </location>
</feature>
<dbReference type="Gene3D" id="3.90.550.10">
    <property type="entry name" value="Spore Coat Polysaccharide Biosynthesis Protein SpsA, Chain A"/>
    <property type="match status" value="1"/>
</dbReference>
<dbReference type="AlphaFoldDB" id="A0A0Q1B6S5"/>
<comment type="caution">
    <text evidence="3">The sequence shown here is derived from an EMBL/GenBank/DDBJ whole genome shotgun (WGS) entry which is preliminary data.</text>
</comment>